<dbReference type="InterPro" id="IPR019812">
    <property type="entry name" value="Hydgase_assmbl_chp_CS"/>
</dbReference>
<accession>A0A9E5T1E8</accession>
<reference evidence="2" key="1">
    <citation type="submission" date="2020-03" db="EMBL/GenBank/DDBJ databases">
        <authorList>
            <person name="Guo F."/>
        </authorList>
    </citation>
    <scope>NUCLEOTIDE SEQUENCE</scope>
    <source>
        <strain evidence="2">JCM 30134</strain>
    </source>
</reference>
<comment type="caution">
    <text evidence="2">The sequence shown here is derived from an EMBL/GenBank/DDBJ whole genome shotgun (WGS) entry which is preliminary data.</text>
</comment>
<dbReference type="InterPro" id="IPR001109">
    <property type="entry name" value="Hydrogenase_HupF/HypC"/>
</dbReference>
<dbReference type="PANTHER" id="PTHR35177">
    <property type="entry name" value="HYDROGENASE MATURATION FACTOR HYBG"/>
    <property type="match status" value="1"/>
</dbReference>
<dbReference type="AlphaFoldDB" id="A0A9E5T1E8"/>
<dbReference type="GO" id="GO:1902670">
    <property type="term" value="F:carbon dioxide binding"/>
    <property type="evidence" value="ECO:0007669"/>
    <property type="project" value="TreeGrafter"/>
</dbReference>
<dbReference type="GO" id="GO:0051604">
    <property type="term" value="P:protein maturation"/>
    <property type="evidence" value="ECO:0007669"/>
    <property type="project" value="TreeGrafter"/>
</dbReference>
<dbReference type="PANTHER" id="PTHR35177:SF2">
    <property type="entry name" value="HYDROGENASE MATURATION FACTOR HYBG"/>
    <property type="match status" value="1"/>
</dbReference>
<dbReference type="RefSeq" id="WP_167189792.1">
    <property type="nucleotide sequence ID" value="NZ_JAAONZ010000015.1"/>
</dbReference>
<comment type="similarity">
    <text evidence="1">Belongs to the HupF/HypC family.</text>
</comment>
<dbReference type="NCBIfam" id="TIGR00074">
    <property type="entry name" value="hypC_hupF"/>
    <property type="match status" value="1"/>
</dbReference>
<evidence type="ECO:0000313" key="2">
    <source>
        <dbReference type="EMBL" id="NHO67305.1"/>
    </source>
</evidence>
<keyword evidence="3" id="KW-1185">Reference proteome</keyword>
<dbReference type="GO" id="GO:0005506">
    <property type="term" value="F:iron ion binding"/>
    <property type="evidence" value="ECO:0007669"/>
    <property type="project" value="TreeGrafter"/>
</dbReference>
<sequence length="76" mass="8106">MCLAIPGRIEAILTEGELARTASVSFAGVRKTVNLTFVPQAQPGDYVIVHVGVAISQVDPQQAQQIFEDLKAIGDL</sequence>
<dbReference type="PROSITE" id="PS01097">
    <property type="entry name" value="HUPF_HYPC"/>
    <property type="match status" value="1"/>
</dbReference>
<evidence type="ECO:0000256" key="1">
    <source>
        <dbReference type="ARBA" id="ARBA00006018"/>
    </source>
</evidence>
<name>A0A9E5T1E8_9GAMM</name>
<dbReference type="SUPFAM" id="SSF159127">
    <property type="entry name" value="HupF/HypC-like"/>
    <property type="match status" value="1"/>
</dbReference>
<protein>
    <submittedName>
        <fullName evidence="2">HypC/HybG/HupF family hydrogenase formation chaperone</fullName>
    </submittedName>
</protein>
<dbReference type="Proteomes" id="UP000787472">
    <property type="component" value="Unassembled WGS sequence"/>
</dbReference>
<gene>
    <name evidence="2" type="ORF">G8770_17285</name>
</gene>
<dbReference type="PRINTS" id="PR00445">
    <property type="entry name" value="HUPFHYPC"/>
</dbReference>
<dbReference type="EMBL" id="JAAONZ010000015">
    <property type="protein sequence ID" value="NHO67305.1"/>
    <property type="molecule type" value="Genomic_DNA"/>
</dbReference>
<dbReference type="Pfam" id="PF01455">
    <property type="entry name" value="HupF_HypC"/>
    <property type="match status" value="1"/>
</dbReference>
<proteinExistence type="inferred from homology"/>
<organism evidence="2 3">
    <name type="scientific">Pseudomaricurvus hydrocarbonicus</name>
    <dbReference type="NCBI Taxonomy" id="1470433"/>
    <lineage>
        <taxon>Bacteria</taxon>
        <taxon>Pseudomonadati</taxon>
        <taxon>Pseudomonadota</taxon>
        <taxon>Gammaproteobacteria</taxon>
        <taxon>Cellvibrionales</taxon>
        <taxon>Cellvibrionaceae</taxon>
        <taxon>Pseudomaricurvus</taxon>
    </lineage>
</organism>
<dbReference type="Gene3D" id="2.30.30.140">
    <property type="match status" value="1"/>
</dbReference>
<evidence type="ECO:0000313" key="3">
    <source>
        <dbReference type="Proteomes" id="UP000787472"/>
    </source>
</evidence>